<evidence type="ECO:0000256" key="1">
    <source>
        <dbReference type="ARBA" id="ARBA00022801"/>
    </source>
</evidence>
<evidence type="ECO:0000256" key="2">
    <source>
        <dbReference type="HAMAP-Rule" id="MF_00832"/>
    </source>
</evidence>
<keyword evidence="5" id="KW-1185">Reference proteome</keyword>
<dbReference type="GO" id="GO:0019740">
    <property type="term" value="P:nitrogen utilization"/>
    <property type="evidence" value="ECO:0007669"/>
    <property type="project" value="UniProtKB-UniRule"/>
</dbReference>
<dbReference type="Proteomes" id="UP000028653">
    <property type="component" value="Unassembled WGS sequence"/>
</dbReference>
<comment type="function">
    <text evidence="2">Involved in pyrimidine catabolism. May facilitate the hydrolysis of carbamate, a reaction that can also occur spontaneously.</text>
</comment>
<evidence type="ECO:0000259" key="3">
    <source>
        <dbReference type="Pfam" id="PF00561"/>
    </source>
</evidence>
<dbReference type="NCBIfam" id="TIGR03611">
    <property type="entry name" value="RutD"/>
    <property type="match status" value="1"/>
</dbReference>
<dbReference type="EC" id="3.5.1.-" evidence="2"/>
<keyword evidence="1 2" id="KW-0378">Hydrolase</keyword>
<organism evidence="4 5">
    <name type="scientific">Buttiauxella agrestis ATCC 33320</name>
    <dbReference type="NCBI Taxonomy" id="1006004"/>
    <lineage>
        <taxon>Bacteria</taxon>
        <taxon>Pseudomonadati</taxon>
        <taxon>Pseudomonadota</taxon>
        <taxon>Gammaproteobacteria</taxon>
        <taxon>Enterobacterales</taxon>
        <taxon>Enterobacteriaceae</taxon>
        <taxon>Buttiauxella</taxon>
    </lineage>
</organism>
<sequence length="270" mass="29897">MQIELTPAPFPDAPVLLLIAGLGGTGNYWLPQRAALSEHYQLVVYDQRGTGVNREPLPNDYSLADMAYEIHSAVLQQGITHYSVLGHALGGLVALQLALDYPASIDRIAIINGWLQLNAHTRRCFAVRETLLRDSGPTAYLQAQPLFLYPADWMAANQPCLEAEEAMHNAHFQGAENLTRRLNALKAADFHDTAAHIHQPVLLICSRDDLLVPWNCSVELHEALPESTLEVMPWGGHACNVTDANNFNQRFLSAMSALQQIEPSFQKENV</sequence>
<dbReference type="PANTHER" id="PTHR43433:SF5">
    <property type="entry name" value="AB HYDROLASE-1 DOMAIN-CONTAINING PROTEIN"/>
    <property type="match status" value="1"/>
</dbReference>
<dbReference type="PANTHER" id="PTHR43433">
    <property type="entry name" value="HYDROLASE, ALPHA/BETA FOLD FAMILY PROTEIN"/>
    <property type="match status" value="1"/>
</dbReference>
<dbReference type="Pfam" id="PF00561">
    <property type="entry name" value="Abhydrolase_1"/>
    <property type="match status" value="1"/>
</dbReference>
<evidence type="ECO:0000313" key="5">
    <source>
        <dbReference type="Proteomes" id="UP000028653"/>
    </source>
</evidence>
<accession>A0A085GGZ3</accession>
<comment type="catalytic activity">
    <reaction evidence="2">
        <text>carbamate + 2 H(+) = NH4(+) + CO2</text>
        <dbReference type="Rhea" id="RHEA:15649"/>
        <dbReference type="ChEBI" id="CHEBI:13941"/>
        <dbReference type="ChEBI" id="CHEBI:15378"/>
        <dbReference type="ChEBI" id="CHEBI:16526"/>
        <dbReference type="ChEBI" id="CHEBI:28938"/>
    </reaction>
</comment>
<gene>
    <name evidence="2 4" type="primary">rutD</name>
    <name evidence="4" type="ORF">GBAG_1362</name>
</gene>
<dbReference type="GO" id="GO:0006212">
    <property type="term" value="P:uracil catabolic process"/>
    <property type="evidence" value="ECO:0007669"/>
    <property type="project" value="UniProtKB-UniRule"/>
</dbReference>
<keyword evidence="4" id="KW-0012">Acyltransferase</keyword>
<feature type="domain" description="AB hydrolase-1" evidence="3">
    <location>
        <begin position="14"/>
        <end position="238"/>
    </location>
</feature>
<comment type="similarity">
    <text evidence="2">Belongs to the AB hydrolase superfamily. Hydrolase RutD family.</text>
</comment>
<name>A0A085GGZ3_9ENTR</name>
<dbReference type="eggNOG" id="COG2021">
    <property type="taxonomic scope" value="Bacteria"/>
</dbReference>
<dbReference type="InterPro" id="IPR029058">
    <property type="entry name" value="AB_hydrolase_fold"/>
</dbReference>
<dbReference type="Gene3D" id="3.40.50.1820">
    <property type="entry name" value="alpha/beta hydrolase"/>
    <property type="match status" value="1"/>
</dbReference>
<dbReference type="InterPro" id="IPR050471">
    <property type="entry name" value="AB_hydrolase"/>
</dbReference>
<dbReference type="OrthoDB" id="9804723at2"/>
<proteinExistence type="inferred from homology"/>
<dbReference type="GO" id="GO:0016811">
    <property type="term" value="F:hydrolase activity, acting on carbon-nitrogen (but not peptide) bonds, in linear amides"/>
    <property type="evidence" value="ECO:0007669"/>
    <property type="project" value="InterPro"/>
</dbReference>
<dbReference type="EMBL" id="JMPI01000022">
    <property type="protein sequence ID" value="KFC82988.1"/>
    <property type="molecule type" value="Genomic_DNA"/>
</dbReference>
<comment type="caution">
    <text evidence="4">The sequence shown here is derived from an EMBL/GenBank/DDBJ whole genome shotgun (WGS) entry which is preliminary data.</text>
</comment>
<reference evidence="4 5" key="1">
    <citation type="submission" date="2014-05" db="EMBL/GenBank/DDBJ databases">
        <title>ATOL: Assembling a taxonomically balanced genome-scale reconstruction of the evolutionary history of the Enterobacteriaceae.</title>
        <authorList>
            <person name="Plunkett G.III."/>
            <person name="Neeno-Eckwall E.C."/>
            <person name="Glasner J.D."/>
            <person name="Perna N.T."/>
        </authorList>
    </citation>
    <scope>NUCLEOTIDE SEQUENCE [LARGE SCALE GENOMIC DNA]</scope>
    <source>
        <strain evidence="4 5">ATCC 33320</strain>
    </source>
</reference>
<dbReference type="InterPro" id="IPR019913">
    <property type="entry name" value="Pyrimidine_utilisation_RutD"/>
</dbReference>
<protein>
    <recommendedName>
        <fullName evidence="2">Putative carbamate hydrolase RutD</fullName>
        <ecNumber evidence="2">3.5.1.-</ecNumber>
    </recommendedName>
    <alternativeName>
        <fullName evidence="2">Aminohydrolase</fullName>
    </alternativeName>
</protein>
<keyword evidence="4" id="KW-0808">Transferase</keyword>
<dbReference type="PRINTS" id="PR00111">
    <property type="entry name" value="ABHYDROLASE"/>
</dbReference>
<dbReference type="InterPro" id="IPR000073">
    <property type="entry name" value="AB_hydrolase_1"/>
</dbReference>
<dbReference type="SUPFAM" id="SSF53474">
    <property type="entry name" value="alpha/beta-Hydrolases"/>
    <property type="match status" value="1"/>
</dbReference>
<dbReference type="GO" id="GO:0016746">
    <property type="term" value="F:acyltransferase activity"/>
    <property type="evidence" value="ECO:0007669"/>
    <property type="project" value="UniProtKB-KW"/>
</dbReference>
<dbReference type="RefSeq" id="WP_034494388.1">
    <property type="nucleotide sequence ID" value="NZ_JMPI01000022.1"/>
</dbReference>
<evidence type="ECO:0000313" key="4">
    <source>
        <dbReference type="EMBL" id="KFC82988.1"/>
    </source>
</evidence>
<dbReference type="AlphaFoldDB" id="A0A085GGZ3"/>
<dbReference type="HAMAP" id="MF_00832">
    <property type="entry name" value="RutD"/>
    <property type="match status" value="1"/>
</dbReference>
<dbReference type="STRING" id="1006004.GBAG_1362"/>